<dbReference type="PATRIC" id="fig|251720.4.peg.6271"/>
<feature type="active site" description="Charge relay system" evidence="2">
    <location>
        <position position="162"/>
    </location>
</feature>
<sequence>MRKLAATYLLAIGFSFAWSANGAELTGAVGSTSQSGMTYRLGASFAWDQSWFQTETGHLTGYWDTGYTYWAAGTEGSAGSSVSIAPVFLYEFAGEVVRPFVEIGVGVSAFSSTHIGEQDLGSAFNFEDRIGVGLGFKSGMKAGLRVIHYSNAGIKEPNDGIESFSLFLSQPL</sequence>
<protein>
    <recommendedName>
        <fullName evidence="1">Lipid A deacylase</fullName>
        <ecNumber evidence="1">3.1.1.77</ecNumber>
    </recommendedName>
    <alternativeName>
        <fullName evidence="1">LPS 3-O-deacylase</fullName>
    </alternativeName>
    <alternativeName>
        <fullName evidence="1">Outer membrane enzyme</fullName>
    </alternativeName>
</protein>
<keyword evidence="1" id="KW-0998">Cell outer membrane</keyword>
<dbReference type="AlphaFoldDB" id="A0A0Q0EKH1"/>
<evidence type="ECO:0000256" key="2">
    <source>
        <dbReference type="PIRSR" id="PIRSR029681-1"/>
    </source>
</evidence>
<feature type="active site" description="Charge relay system" evidence="2">
    <location>
        <position position="150"/>
    </location>
</feature>
<feature type="chain" id="PRO_5006177760" description="Lipid A deacylase" evidence="4">
    <location>
        <begin position="20"/>
        <end position="172"/>
    </location>
</feature>
<dbReference type="PIRSF" id="PIRSF029681">
    <property type="entry name" value="PagL"/>
    <property type="match status" value="1"/>
</dbReference>
<feature type="signal peptide" evidence="4">
    <location>
        <begin position="1"/>
        <end position="19"/>
    </location>
</feature>
<evidence type="ECO:0000256" key="4">
    <source>
        <dbReference type="SAM" id="SignalP"/>
    </source>
</evidence>
<dbReference type="GO" id="GO:0009279">
    <property type="term" value="C:cell outer membrane"/>
    <property type="evidence" value="ECO:0007669"/>
    <property type="project" value="UniProtKB-SubCell"/>
</dbReference>
<keyword evidence="4" id="KW-0732">Signal</keyword>
<dbReference type="EC" id="3.1.1.77" evidence="1"/>
<comment type="catalytic activity">
    <reaction evidence="1">
        <text>a 3-(acyloxy)acyl derivative of bacterial toxin + H2O = a 3-hydroxyacyl derivative of bacterial toxin + a fatty acid + H(+)</text>
        <dbReference type="Rhea" id="RHEA:12032"/>
        <dbReference type="ChEBI" id="CHEBI:15377"/>
        <dbReference type="ChEBI" id="CHEBI:15378"/>
        <dbReference type="ChEBI" id="CHEBI:28868"/>
        <dbReference type="ChEBI" id="CHEBI:136853"/>
        <dbReference type="ChEBI" id="CHEBI:140675"/>
        <dbReference type="EC" id="3.1.1.77"/>
    </reaction>
</comment>
<dbReference type="GO" id="GO:0050528">
    <property type="term" value="F:acyloxyacyl hydrolase activity"/>
    <property type="evidence" value="ECO:0007669"/>
    <property type="project" value="UniProtKB-EC"/>
</dbReference>
<feature type="site" description="Critical for activity" evidence="3">
    <location>
        <position position="151"/>
    </location>
</feature>
<evidence type="ECO:0000313" key="6">
    <source>
        <dbReference type="Proteomes" id="UP000050266"/>
    </source>
</evidence>
<dbReference type="Pfam" id="PF09411">
    <property type="entry name" value="PagL"/>
    <property type="match status" value="1"/>
</dbReference>
<keyword evidence="1" id="KW-0378">Hydrolase</keyword>
<comment type="similarity">
    <text evidence="1">Belongs to the PagL family.</text>
</comment>
<comment type="caution">
    <text evidence="5">The sequence shown here is derived from an EMBL/GenBank/DDBJ whole genome shotgun (WGS) entry which is preliminary data.</text>
</comment>
<dbReference type="Proteomes" id="UP000050266">
    <property type="component" value="Unassembled WGS sequence"/>
</dbReference>
<dbReference type="EMBL" id="LJRQ01000123">
    <property type="protein sequence ID" value="KPZ14783.1"/>
    <property type="molecule type" value="Genomic_DNA"/>
</dbReference>
<evidence type="ECO:0000256" key="3">
    <source>
        <dbReference type="PIRSR" id="PIRSR029681-2"/>
    </source>
</evidence>
<dbReference type="OrthoDB" id="9797122at2"/>
<feature type="active site" description="Charge relay system" evidence="2">
    <location>
        <position position="148"/>
    </location>
</feature>
<organism evidence="5 6">
    <name type="scientific">Pseudomonas amygdali pv. ulmi</name>
    <dbReference type="NCBI Taxonomy" id="251720"/>
    <lineage>
        <taxon>Bacteria</taxon>
        <taxon>Pseudomonadati</taxon>
        <taxon>Pseudomonadota</taxon>
        <taxon>Gammaproteobacteria</taxon>
        <taxon>Pseudomonadales</taxon>
        <taxon>Pseudomonadaceae</taxon>
        <taxon>Pseudomonas</taxon>
        <taxon>Pseudomonas amygdali</taxon>
    </lineage>
</organism>
<comment type="function">
    <text evidence="1">Has lipid A 3-O-deacylase activity. Hydrolyzes the ester bond at the 3 position of lipid A, a bioactive component of lipopolysaccharide (LPS), thereby releasing the primary fatty acyl moiety.</text>
</comment>
<dbReference type="Gene3D" id="2.40.160.20">
    <property type="match status" value="1"/>
</dbReference>
<accession>A0A0Q0EKH1</accession>
<reference evidence="5 6" key="1">
    <citation type="submission" date="2015-09" db="EMBL/GenBank/DDBJ databases">
        <title>Genome announcement of multiple Pseudomonas syringae strains.</title>
        <authorList>
            <person name="Thakur S."/>
            <person name="Wang P.W."/>
            <person name="Gong Y."/>
            <person name="Weir B.S."/>
            <person name="Guttman D.S."/>
        </authorList>
    </citation>
    <scope>NUCLEOTIDE SEQUENCE [LARGE SCALE GENOMIC DNA]</scope>
    <source>
        <strain evidence="5 6">ICMP3962</strain>
    </source>
</reference>
<gene>
    <name evidence="5" type="ORF">ALO41_200241</name>
</gene>
<evidence type="ECO:0000313" key="5">
    <source>
        <dbReference type="EMBL" id="KPZ14783.1"/>
    </source>
</evidence>
<name>A0A0Q0EKH1_PSEA0</name>
<comment type="subcellular location">
    <subcellularLocation>
        <location evidence="1">Cell outer membrane</location>
        <topology evidence="1">Multi-pass membrane protein</topology>
    </subcellularLocation>
</comment>
<dbReference type="RefSeq" id="WP_081026728.1">
    <property type="nucleotide sequence ID" value="NZ_LIHQ01000319.1"/>
</dbReference>
<proteinExistence type="inferred from homology"/>
<keyword evidence="1" id="KW-0472">Membrane</keyword>
<evidence type="ECO:0000256" key="1">
    <source>
        <dbReference type="PIRNR" id="PIRNR029681"/>
    </source>
</evidence>
<comment type="subunit">
    <text evidence="1">Homodimer.</text>
</comment>
<dbReference type="InterPro" id="IPR018550">
    <property type="entry name" value="Lipid-A_deacylase-rel"/>
</dbReference>